<evidence type="ECO:0000313" key="2">
    <source>
        <dbReference type="Proteomes" id="UP000698059"/>
    </source>
</evidence>
<dbReference type="InterPro" id="IPR036890">
    <property type="entry name" value="HATPase_C_sf"/>
</dbReference>
<evidence type="ECO:0000313" key="1">
    <source>
        <dbReference type="EMBL" id="MBM7479290.1"/>
    </source>
</evidence>
<protein>
    <recommendedName>
        <fullName evidence="3">ATP-binding protein</fullName>
    </recommendedName>
</protein>
<gene>
    <name evidence="1" type="ORF">JOD49_002210</name>
</gene>
<evidence type="ECO:0008006" key="3">
    <source>
        <dbReference type="Google" id="ProtNLM"/>
    </source>
</evidence>
<keyword evidence="2" id="KW-1185">Reference proteome</keyword>
<reference evidence="1 2" key="1">
    <citation type="submission" date="2021-01" db="EMBL/GenBank/DDBJ databases">
        <title>Sequencing the genomes of 1000 actinobacteria strains.</title>
        <authorList>
            <person name="Klenk H.-P."/>
        </authorList>
    </citation>
    <scope>NUCLEOTIDE SEQUENCE [LARGE SCALE GENOMIC DNA]</scope>
    <source>
        <strain evidence="1 2">DSM 46000</strain>
    </source>
</reference>
<dbReference type="EMBL" id="JAFBBO010000001">
    <property type="protein sequence ID" value="MBM7479290.1"/>
    <property type="molecule type" value="Genomic_DNA"/>
</dbReference>
<accession>A0ABS2LFT6</accession>
<dbReference type="SUPFAM" id="SSF55874">
    <property type="entry name" value="ATPase domain of HSP90 chaperone/DNA topoisomerase II/histidine kinase"/>
    <property type="match status" value="1"/>
</dbReference>
<dbReference type="Pfam" id="PF13589">
    <property type="entry name" value="HATPase_c_3"/>
    <property type="match status" value="1"/>
</dbReference>
<name>A0ABS2LFT6_9CELL</name>
<proteinExistence type="predicted"/>
<dbReference type="Proteomes" id="UP000698059">
    <property type="component" value="Unassembled WGS sequence"/>
</dbReference>
<organism evidence="1 2">
    <name type="scientific">Oerskovia jenensis</name>
    <dbReference type="NCBI Taxonomy" id="162169"/>
    <lineage>
        <taxon>Bacteria</taxon>
        <taxon>Bacillati</taxon>
        <taxon>Actinomycetota</taxon>
        <taxon>Actinomycetes</taxon>
        <taxon>Micrococcales</taxon>
        <taxon>Cellulomonadaceae</taxon>
        <taxon>Oerskovia</taxon>
    </lineage>
</organism>
<comment type="caution">
    <text evidence="1">The sequence shown here is derived from an EMBL/GenBank/DDBJ whole genome shotgun (WGS) entry which is preliminary data.</text>
</comment>
<dbReference type="Gene3D" id="3.30.565.10">
    <property type="entry name" value="Histidine kinase-like ATPase, C-terminal domain"/>
    <property type="match status" value="1"/>
</dbReference>
<dbReference type="RefSeq" id="WP_205307250.1">
    <property type="nucleotide sequence ID" value="NZ_BAAAVF010000004.1"/>
</dbReference>
<sequence>MTMDAGPEGRRVDASPTKAFFVRMLTRDITLDDCILDLVDNSIDSAWKSIGAQPTVFTNGDLLSKFEISIEFSDDHFKISDNCGGISIENAISYAFTFGRKEPEDAPPHEAARQRIDGDYSVGVYGIGMKRAIFKIGDSVKITSTHDRDGTVSSFSVPIVVSEWLAERATPWDFEMDAADHLKEPGVEIEIHGLNDDAARRFRDPLYQRSLIEEVLGRDYLIPLMQGLVIKVNGVKVPFKPLKLLTSDTFVPLRESFHDGDVTVEIIAGMHAAPPDSNEPEVGRPDRESGWYIVCNGRVVLAADRTHLTGWGVKEFPRWHGQYSGFVGMVLFAAADPSLLPMTTTKRSVDPSLAVYQRTVNRMLKPARAWIDYTNARKSALDDARKLEESASTVEASTVLPSSKVGLPAVRASRAQVANVNYAVPKNRMVALARALGNVNMSYRDVGQESFNYTYEAHVDADE</sequence>